<dbReference type="SUPFAM" id="SSF56112">
    <property type="entry name" value="Protein kinase-like (PK-like)"/>
    <property type="match status" value="1"/>
</dbReference>
<dbReference type="GO" id="GO:0035612">
    <property type="term" value="F:AP-2 adaptor complex binding"/>
    <property type="evidence" value="ECO:0007669"/>
    <property type="project" value="TreeGrafter"/>
</dbReference>
<dbReference type="InterPro" id="IPR000719">
    <property type="entry name" value="Prot_kinase_dom"/>
</dbReference>
<dbReference type="GO" id="GO:0045747">
    <property type="term" value="P:positive regulation of Notch signaling pathway"/>
    <property type="evidence" value="ECO:0007669"/>
    <property type="project" value="TreeGrafter"/>
</dbReference>
<comment type="caution">
    <text evidence="2">The sequence shown here is derived from an EMBL/GenBank/DDBJ whole genome shotgun (WGS) entry which is preliminary data.</text>
</comment>
<dbReference type="InterPro" id="IPR008271">
    <property type="entry name" value="Ser/Thr_kinase_AS"/>
</dbReference>
<dbReference type="Gene3D" id="3.90.190.10">
    <property type="entry name" value="Protein tyrosine phosphatase superfamily"/>
    <property type="match status" value="1"/>
</dbReference>
<dbReference type="Gene3D" id="1.10.510.10">
    <property type="entry name" value="Transferase(Phosphotransferase) domain 1"/>
    <property type="match status" value="1"/>
</dbReference>
<proteinExistence type="predicted"/>
<dbReference type="GO" id="GO:0005524">
    <property type="term" value="F:ATP binding"/>
    <property type="evidence" value="ECO:0007669"/>
    <property type="project" value="InterPro"/>
</dbReference>
<dbReference type="GO" id="GO:0005737">
    <property type="term" value="C:cytoplasm"/>
    <property type="evidence" value="ECO:0007669"/>
    <property type="project" value="TreeGrafter"/>
</dbReference>
<dbReference type="InterPro" id="IPR029021">
    <property type="entry name" value="Prot-tyrosine_phosphatase-like"/>
</dbReference>
<dbReference type="EMBL" id="CACRXK020001554">
    <property type="protein sequence ID" value="CAB3989806.1"/>
    <property type="molecule type" value="Genomic_DNA"/>
</dbReference>
<dbReference type="AlphaFoldDB" id="A0A7D9DPS3"/>
<evidence type="ECO:0000313" key="2">
    <source>
        <dbReference type="EMBL" id="CAB3989806.1"/>
    </source>
</evidence>
<dbReference type="PANTHER" id="PTHR22967">
    <property type="entry name" value="SERINE/THREONINE PROTEIN KINASE"/>
    <property type="match status" value="1"/>
</dbReference>
<gene>
    <name evidence="2" type="ORF">PACLA_8A025422</name>
</gene>
<reference evidence="2" key="1">
    <citation type="submission" date="2020-04" db="EMBL/GenBank/DDBJ databases">
        <authorList>
            <person name="Alioto T."/>
            <person name="Alioto T."/>
            <person name="Gomez Garrido J."/>
        </authorList>
    </citation>
    <scope>NUCLEOTIDE SEQUENCE</scope>
    <source>
        <strain evidence="2">A484AB</strain>
    </source>
</reference>
<name>A0A7D9DPS3_PARCT</name>
<accession>A0A7D9DPS3</accession>
<dbReference type="GO" id="GO:0004674">
    <property type="term" value="F:protein serine/threonine kinase activity"/>
    <property type="evidence" value="ECO:0007669"/>
    <property type="project" value="TreeGrafter"/>
</dbReference>
<dbReference type="GO" id="GO:2000369">
    <property type="term" value="P:regulation of clathrin-dependent endocytosis"/>
    <property type="evidence" value="ECO:0007669"/>
    <property type="project" value="TreeGrafter"/>
</dbReference>
<dbReference type="FunFam" id="1.10.510.10:FF:000228">
    <property type="entry name" value="cyclin-G-associated kinase isoform X1"/>
    <property type="match status" value="1"/>
</dbReference>
<evidence type="ECO:0000256" key="1">
    <source>
        <dbReference type="ARBA" id="ARBA00022741"/>
    </source>
</evidence>
<dbReference type="InterPro" id="IPR011009">
    <property type="entry name" value="Kinase-like_dom_sf"/>
</dbReference>
<keyword evidence="1" id="KW-0547">Nucleotide-binding</keyword>
<keyword evidence="2" id="KW-0418">Kinase</keyword>
<dbReference type="OrthoDB" id="1717591at2759"/>
<organism evidence="2 3">
    <name type="scientific">Paramuricea clavata</name>
    <name type="common">Red gorgonian</name>
    <name type="synonym">Violescent sea-whip</name>
    <dbReference type="NCBI Taxonomy" id="317549"/>
    <lineage>
        <taxon>Eukaryota</taxon>
        <taxon>Metazoa</taxon>
        <taxon>Cnidaria</taxon>
        <taxon>Anthozoa</taxon>
        <taxon>Octocorallia</taxon>
        <taxon>Malacalcyonacea</taxon>
        <taxon>Plexauridae</taxon>
        <taxon>Paramuricea</taxon>
    </lineage>
</organism>
<dbReference type="PROSITE" id="PS00108">
    <property type="entry name" value="PROTEIN_KINASE_ST"/>
    <property type="match status" value="1"/>
</dbReference>
<keyword evidence="3" id="KW-1185">Reference proteome</keyword>
<dbReference type="PROSITE" id="PS50011">
    <property type="entry name" value="PROTEIN_KINASE_DOM"/>
    <property type="match status" value="1"/>
</dbReference>
<protein>
    <submittedName>
        <fullName evidence="2">Cyclin-G-associated kinase-like</fullName>
    </submittedName>
</protein>
<dbReference type="Pfam" id="PF00069">
    <property type="entry name" value="Pkinase"/>
    <property type="match status" value="1"/>
</dbReference>
<evidence type="ECO:0000313" key="3">
    <source>
        <dbReference type="Proteomes" id="UP001152795"/>
    </source>
</evidence>
<keyword evidence="2" id="KW-0808">Transferase</keyword>
<sequence>MADIFRSAFGIFSGNKTDSDFVGQRVDIASTQLRVKKLIAEGAYGFVFVAQDVSSGKEYALKRLMAADDAANKAIIQEITFMKRLRGHPNIVQFLNAASIGAEESDNGMAEFLILTELCTGGQLIKWFNDRQGKRIPATQILRIFHQICRAVAHMHKQSPPIIHRDLKIENLLLSSRGQIKLCDFGSATTKSLYPSDSWTSVERSLLEDEMQRNTTPMYRAPEMVDLYSNYPITVKSDIWALGCLLYMLCYMEHPFEDGAKLRILNAKFTLPEFDKEYDIFHSLICKMLQADPTKRPEISEVVSDLESIALSRYVELKGSIFQEEEPMMSTSQDNTDQAGGSSAVFGGVVKGAGTFFSNIKDMSNKVVQSVAGYVKSDLDISYVTSRVLVMPIPGEGIESTYKNSVDDVQIFLDTKHPSKFAVVNLSQRPAKLKGKGTDDVNRHIKETVSPAILLCGTSVFDTLVICMLLGKESAV</sequence>
<dbReference type="Proteomes" id="UP001152795">
    <property type="component" value="Unassembled WGS sequence"/>
</dbReference>
<dbReference type="SMART" id="SM00220">
    <property type="entry name" value="S_TKc"/>
    <property type="match status" value="1"/>
</dbReference>
<dbReference type="PANTHER" id="PTHR22967:SF105">
    <property type="entry name" value="CYCLIN-G-ASSOCIATED KINASE"/>
    <property type="match status" value="1"/>
</dbReference>